<dbReference type="GO" id="GO:0016020">
    <property type="term" value="C:membrane"/>
    <property type="evidence" value="ECO:0007669"/>
    <property type="project" value="UniProtKB-SubCell"/>
</dbReference>
<evidence type="ECO:0000256" key="3">
    <source>
        <dbReference type="ARBA" id="ARBA00022692"/>
    </source>
</evidence>
<dbReference type="InterPro" id="IPR007237">
    <property type="entry name" value="CD20-like"/>
</dbReference>
<sequence>MQVSRSYQTSLRSPDKLSPFPPVAELWSRSSPKKLTEVERSKILTVYHSHKPEEGRAHIDMASTVSESGGVKVITQVLQATDPRAAQLMPCPSPTTSYPGSILVKDFRKAQPKALGSIQIVAGITQISFGIALTIAEASNPALTVTSGVYFWIGFLLTVSGSLLVETEKRDSASMVQACCIISTLVIVASLVAAIIYGVEISQNVPWCPVRGNVSGNKRWCQSPTLTGPNHGVNTVFILLCLLEMSTAIAALVYGCKAIRGENYTRMVL</sequence>
<evidence type="ECO:0000256" key="5">
    <source>
        <dbReference type="ARBA" id="ARBA00023136"/>
    </source>
</evidence>
<feature type="transmembrane region" description="Helical" evidence="6">
    <location>
        <begin position="236"/>
        <end position="256"/>
    </location>
</feature>
<keyword evidence="3 6" id="KW-0812">Transmembrane</keyword>
<name>A0A151NXT2_ALLMI</name>
<keyword evidence="4 6" id="KW-1133">Transmembrane helix</keyword>
<evidence type="ECO:0000256" key="2">
    <source>
        <dbReference type="ARBA" id="ARBA00009565"/>
    </source>
</evidence>
<protein>
    <submittedName>
        <fullName evidence="7">Membrane-spanning 4-domains subfamily A member 4A isoform A</fullName>
    </submittedName>
</protein>
<evidence type="ECO:0000313" key="8">
    <source>
        <dbReference type="Proteomes" id="UP000050525"/>
    </source>
</evidence>
<feature type="transmembrane region" description="Helical" evidence="6">
    <location>
        <begin position="176"/>
        <end position="197"/>
    </location>
</feature>
<dbReference type="PANTHER" id="PTHR23320:SF128">
    <property type="entry name" value="MEMBRANE-SPANNING 4-DOMAINS SUBFAMILY A MEMBER 4A"/>
    <property type="match status" value="1"/>
</dbReference>
<evidence type="ECO:0000313" key="7">
    <source>
        <dbReference type="EMBL" id="KYO41691.1"/>
    </source>
</evidence>
<dbReference type="PANTHER" id="PTHR23320">
    <property type="entry name" value="MEMBRANE-SPANNING 4-DOMAINS SUBFAMILY A MS4A -RELATED"/>
    <property type="match status" value="1"/>
</dbReference>
<accession>A0A151NXT2</accession>
<keyword evidence="8" id="KW-1185">Reference proteome</keyword>
<evidence type="ECO:0000256" key="1">
    <source>
        <dbReference type="ARBA" id="ARBA00004141"/>
    </source>
</evidence>
<dbReference type="Pfam" id="PF04103">
    <property type="entry name" value="CD20"/>
    <property type="match status" value="1"/>
</dbReference>
<evidence type="ECO:0000256" key="6">
    <source>
        <dbReference type="SAM" id="Phobius"/>
    </source>
</evidence>
<feature type="transmembrane region" description="Helical" evidence="6">
    <location>
        <begin position="142"/>
        <end position="164"/>
    </location>
</feature>
<reference evidence="7 8" key="1">
    <citation type="journal article" date="2012" name="Genome Biol.">
        <title>Sequencing three crocodilian genomes to illuminate the evolution of archosaurs and amniotes.</title>
        <authorList>
            <person name="St John J.A."/>
            <person name="Braun E.L."/>
            <person name="Isberg S.R."/>
            <person name="Miles L.G."/>
            <person name="Chong A.Y."/>
            <person name="Gongora J."/>
            <person name="Dalzell P."/>
            <person name="Moran C."/>
            <person name="Bed'hom B."/>
            <person name="Abzhanov A."/>
            <person name="Burgess S.C."/>
            <person name="Cooksey A.M."/>
            <person name="Castoe T.A."/>
            <person name="Crawford N.G."/>
            <person name="Densmore L.D."/>
            <person name="Drew J.C."/>
            <person name="Edwards S.V."/>
            <person name="Faircloth B.C."/>
            <person name="Fujita M.K."/>
            <person name="Greenwold M.J."/>
            <person name="Hoffmann F.G."/>
            <person name="Howard J.M."/>
            <person name="Iguchi T."/>
            <person name="Janes D.E."/>
            <person name="Khan S.Y."/>
            <person name="Kohno S."/>
            <person name="de Koning A.J."/>
            <person name="Lance S.L."/>
            <person name="McCarthy F.M."/>
            <person name="McCormack J.E."/>
            <person name="Merchant M.E."/>
            <person name="Peterson D.G."/>
            <person name="Pollock D.D."/>
            <person name="Pourmand N."/>
            <person name="Raney B.J."/>
            <person name="Roessler K.A."/>
            <person name="Sanford J.R."/>
            <person name="Sawyer R.H."/>
            <person name="Schmidt C.J."/>
            <person name="Triplett E.W."/>
            <person name="Tuberville T.D."/>
            <person name="Venegas-Anaya M."/>
            <person name="Howard J.T."/>
            <person name="Jarvis E.D."/>
            <person name="Guillette L.J.Jr."/>
            <person name="Glenn T.C."/>
            <person name="Green R.E."/>
            <person name="Ray D.A."/>
        </authorList>
    </citation>
    <scope>NUCLEOTIDE SEQUENCE [LARGE SCALE GENOMIC DNA]</scope>
    <source>
        <strain evidence="7">KSC_2009_1</strain>
    </source>
</reference>
<evidence type="ECO:0000256" key="4">
    <source>
        <dbReference type="ARBA" id="ARBA00022989"/>
    </source>
</evidence>
<dbReference type="STRING" id="8496.A0A151NXT2"/>
<dbReference type="Proteomes" id="UP000050525">
    <property type="component" value="Unassembled WGS sequence"/>
</dbReference>
<comment type="similarity">
    <text evidence="2">Belongs to the MS4A family.</text>
</comment>
<dbReference type="EMBL" id="AKHW03001628">
    <property type="protein sequence ID" value="KYO41691.1"/>
    <property type="molecule type" value="Genomic_DNA"/>
</dbReference>
<proteinExistence type="inferred from homology"/>
<comment type="subcellular location">
    <subcellularLocation>
        <location evidence="1">Membrane</location>
        <topology evidence="1">Multi-pass membrane protein</topology>
    </subcellularLocation>
</comment>
<keyword evidence="5 6" id="KW-0472">Membrane</keyword>
<comment type="caution">
    <text evidence="7">The sequence shown here is derived from an EMBL/GenBank/DDBJ whole genome shotgun (WGS) entry which is preliminary data.</text>
</comment>
<dbReference type="AlphaFoldDB" id="A0A151NXT2"/>
<dbReference type="InterPro" id="IPR030417">
    <property type="entry name" value="MS4A"/>
</dbReference>
<organism evidence="7 8">
    <name type="scientific">Alligator mississippiensis</name>
    <name type="common">American alligator</name>
    <dbReference type="NCBI Taxonomy" id="8496"/>
    <lineage>
        <taxon>Eukaryota</taxon>
        <taxon>Metazoa</taxon>
        <taxon>Chordata</taxon>
        <taxon>Craniata</taxon>
        <taxon>Vertebrata</taxon>
        <taxon>Euteleostomi</taxon>
        <taxon>Archelosauria</taxon>
        <taxon>Archosauria</taxon>
        <taxon>Crocodylia</taxon>
        <taxon>Alligatoridae</taxon>
        <taxon>Alligatorinae</taxon>
        <taxon>Alligator</taxon>
    </lineage>
</organism>
<gene>
    <name evidence="7" type="primary">MS4A15</name>
    <name evidence="7" type="ORF">Y1Q_0006432</name>
</gene>
<feature type="transmembrane region" description="Helical" evidence="6">
    <location>
        <begin position="114"/>
        <end position="136"/>
    </location>
</feature>